<accession>A0A9W7B203</accession>
<gene>
    <name evidence="2" type="ORF">TrLO_g1222</name>
</gene>
<comment type="caution">
    <text evidence="2">The sequence shown here is derived from an EMBL/GenBank/DDBJ whole genome shotgun (WGS) entry which is preliminary data.</text>
</comment>
<dbReference type="AlphaFoldDB" id="A0A9W7B203"/>
<proteinExistence type="predicted"/>
<evidence type="ECO:0000256" key="1">
    <source>
        <dbReference type="SAM" id="MobiDB-lite"/>
    </source>
</evidence>
<dbReference type="OrthoDB" id="204462at2759"/>
<evidence type="ECO:0000313" key="2">
    <source>
        <dbReference type="EMBL" id="GMH79642.1"/>
    </source>
</evidence>
<evidence type="ECO:0000313" key="3">
    <source>
        <dbReference type="Proteomes" id="UP001165122"/>
    </source>
</evidence>
<feature type="compositionally biased region" description="Low complexity" evidence="1">
    <location>
        <begin position="1"/>
        <end position="44"/>
    </location>
</feature>
<sequence length="551" mass="60166">MSHQSSRSRGNSIESSSTYKVSLAPSSRGGSRGASRTSLSCSGSRSRKKRNQIPHSHVPINFLLSVDSKNKGYFHEIPNVPRAQPSHGGFGEGERGLKLEMHSERHQGTTSSFDNLSQSSLSYEAQSSGLAGVSLTSDPILNSSLSRIERERLASEVLMGQRTLLPLRSKNTSHNGWGVPLQPRPLSNPGTFSHTPNLFGRHNVGEALTQNLPKMGGIEWGSRPSTTNNSHVDKIVTSPFDPRYPGEDAPVASTDFMNVVGQSDTLPYSFETQAEASLSNKIRLLNKHVEEKSSVATMEEIMMRKESKGMAAQRLRKARLAADKKAKEKNLEITRLDKLKMTEKIVAERKSLHDAMCQSYSSKKANRLILKQLSSALKKQMGLKRKVSTGFAQCLRTSASSGMLNEGVTSPETTYGVTKSTEFDINNLIIGEDDVGGARFDVRGYDGNLLESDINGDDDEKSIDSGLHVSQDSLIDYTASIHSNGNQSIYSTLSPGGGGYNEGVEFRVKKPEVKKMGSGFLVKVKKGKVPKIDKRNKGFQAILYNKGTVLA</sequence>
<reference evidence="3" key="1">
    <citation type="journal article" date="2023" name="Commun. Biol.">
        <title>Genome analysis of Parmales, the sister group of diatoms, reveals the evolutionary specialization of diatoms from phago-mixotrophs to photoautotrophs.</title>
        <authorList>
            <person name="Ban H."/>
            <person name="Sato S."/>
            <person name="Yoshikawa S."/>
            <person name="Yamada K."/>
            <person name="Nakamura Y."/>
            <person name="Ichinomiya M."/>
            <person name="Sato N."/>
            <person name="Blanc-Mathieu R."/>
            <person name="Endo H."/>
            <person name="Kuwata A."/>
            <person name="Ogata H."/>
        </authorList>
    </citation>
    <scope>NUCLEOTIDE SEQUENCE [LARGE SCALE GENOMIC DNA]</scope>
    <source>
        <strain evidence="3">NIES 3700</strain>
    </source>
</reference>
<name>A0A9W7B203_9STRA</name>
<keyword evidence="3" id="KW-1185">Reference proteome</keyword>
<protein>
    <submittedName>
        <fullName evidence="2">Uncharacterized protein</fullName>
    </submittedName>
</protein>
<feature type="region of interest" description="Disordered" evidence="1">
    <location>
        <begin position="1"/>
        <end position="56"/>
    </location>
</feature>
<organism evidence="2 3">
    <name type="scientific">Triparma laevis f. longispina</name>
    <dbReference type="NCBI Taxonomy" id="1714387"/>
    <lineage>
        <taxon>Eukaryota</taxon>
        <taxon>Sar</taxon>
        <taxon>Stramenopiles</taxon>
        <taxon>Ochrophyta</taxon>
        <taxon>Bolidophyceae</taxon>
        <taxon>Parmales</taxon>
        <taxon>Triparmaceae</taxon>
        <taxon>Triparma</taxon>
    </lineage>
</organism>
<dbReference type="Proteomes" id="UP001165122">
    <property type="component" value="Unassembled WGS sequence"/>
</dbReference>
<dbReference type="EMBL" id="BRXW01000921">
    <property type="protein sequence ID" value="GMH79642.1"/>
    <property type="molecule type" value="Genomic_DNA"/>
</dbReference>